<dbReference type="Proteomes" id="UP000582837">
    <property type="component" value="Unassembled WGS sequence"/>
</dbReference>
<sequence length="531" mass="57909">MTAGATARAPRVERRLAWAYVAATDAAEGAPRTPASALARRRFVAEGKQLVADSGGTEYLLVPITAYAPLPRGSRPAAFCPVCLERVTLRLGTRNRHHYGHRPDSDCAAAGGEGALHLAAKIHLSVALAEGGRGIAIRPVCAGAAEAKRSEFCRAAPVEPWPVEWDEVRVESALPSLRADLMLLRDGREVGAVEIHVHHRVDSAKSDKYRTLGVPWIEVPANGVISESGLGWRAGDVLAVLQDSRRDPQAWRCPRHQALYDGMLEHARTGTHRMAGRVVHVYSSEGGRSTGEMRTRATTVHMMECREEGRLAEAWLERDDNDARLGRPIRTSDAEQARRHLHREFQSWVKWMRDQQRFRVDSPMRWTEPAALSGWAKSDAYPERLRWDTHQGDFVAVPNVAAVAWPRIPAPPGEADPVTGYAECAWTQLVPGKVPLLHAVSGPVWATVRVQARGAGPAGGSVGYAAAWLHDGQRWRTAAFAPYVAHRAAPADDAEGWTAWLQRFAAELATFPAGDVLDGIVAMEIAGRAGG</sequence>
<dbReference type="InterPro" id="IPR057253">
    <property type="entry name" value="CoiA-like_N"/>
</dbReference>
<organism evidence="2 3">
    <name type="scientific">Longimicrobium terrae</name>
    <dbReference type="NCBI Taxonomy" id="1639882"/>
    <lineage>
        <taxon>Bacteria</taxon>
        <taxon>Pseudomonadati</taxon>
        <taxon>Gemmatimonadota</taxon>
        <taxon>Longimicrobiia</taxon>
        <taxon>Longimicrobiales</taxon>
        <taxon>Longimicrobiaceae</taxon>
        <taxon>Longimicrobium</taxon>
    </lineage>
</organism>
<feature type="domain" description="Competence protein CoiA-like N-terminal" evidence="1">
    <location>
        <begin position="79"/>
        <end position="109"/>
    </location>
</feature>
<evidence type="ECO:0000313" key="2">
    <source>
        <dbReference type="EMBL" id="MBB6073979.1"/>
    </source>
</evidence>
<reference evidence="2 3" key="1">
    <citation type="submission" date="2020-08" db="EMBL/GenBank/DDBJ databases">
        <title>Genomic Encyclopedia of Type Strains, Phase IV (KMG-IV): sequencing the most valuable type-strain genomes for metagenomic binning, comparative biology and taxonomic classification.</title>
        <authorList>
            <person name="Goeker M."/>
        </authorList>
    </citation>
    <scope>NUCLEOTIDE SEQUENCE [LARGE SCALE GENOMIC DNA]</scope>
    <source>
        <strain evidence="2 3">DSM 29007</strain>
    </source>
</reference>
<accession>A0A841H8G5</accession>
<gene>
    <name evidence="2" type="ORF">HNQ61_005660</name>
</gene>
<dbReference type="EMBL" id="JACHIA010000035">
    <property type="protein sequence ID" value="MBB6073979.1"/>
    <property type="molecule type" value="Genomic_DNA"/>
</dbReference>
<dbReference type="AlphaFoldDB" id="A0A841H8G5"/>
<protein>
    <recommendedName>
        <fullName evidence="1">Competence protein CoiA-like N-terminal domain-containing protein</fullName>
    </recommendedName>
</protein>
<evidence type="ECO:0000259" key="1">
    <source>
        <dbReference type="Pfam" id="PF25164"/>
    </source>
</evidence>
<comment type="caution">
    <text evidence="2">The sequence shown here is derived from an EMBL/GenBank/DDBJ whole genome shotgun (WGS) entry which is preliminary data.</text>
</comment>
<dbReference type="RefSeq" id="WP_170031973.1">
    <property type="nucleotide sequence ID" value="NZ_JABDTL010000001.1"/>
</dbReference>
<keyword evidence="3" id="KW-1185">Reference proteome</keyword>
<dbReference type="Pfam" id="PF25164">
    <property type="entry name" value="CoiA_N"/>
    <property type="match status" value="1"/>
</dbReference>
<evidence type="ECO:0000313" key="3">
    <source>
        <dbReference type="Proteomes" id="UP000582837"/>
    </source>
</evidence>
<proteinExistence type="predicted"/>
<name>A0A841H8G5_9BACT</name>